<reference evidence="2" key="1">
    <citation type="submission" date="2022-11" db="EMBL/GenBank/DDBJ databases">
        <authorList>
            <person name="Hyden B.L."/>
            <person name="Feng K."/>
            <person name="Yates T."/>
            <person name="Jawdy S."/>
            <person name="Smart L.B."/>
            <person name="Muchero W."/>
        </authorList>
    </citation>
    <scope>NUCLEOTIDE SEQUENCE</scope>
    <source>
        <tissue evidence="2">Shoot tip</tissue>
    </source>
</reference>
<sequence>MGTRARKGRVSKRWPTTALFPKYLGKRRGQGHNSFGKILPKPGARIPESGAGSGSKDVQIQFQSGYKSSRTDRAMKSAQPFGFKEIGGITNLCLAAGRANWSLDPEQLGGERPLSLNLAHNLSKKPTRAKIVENG</sequence>
<evidence type="ECO:0000256" key="1">
    <source>
        <dbReference type="SAM" id="MobiDB-lite"/>
    </source>
</evidence>
<keyword evidence="3" id="KW-1185">Reference proteome</keyword>
<dbReference type="EMBL" id="JAPFFL010000019">
    <property type="protein sequence ID" value="KAJ6671510.1"/>
    <property type="molecule type" value="Genomic_DNA"/>
</dbReference>
<proteinExistence type="predicted"/>
<protein>
    <submittedName>
        <fullName evidence="2">Uncharacterized protein</fullName>
    </submittedName>
</protein>
<reference evidence="2" key="2">
    <citation type="journal article" date="2023" name="Int. J. Mol. Sci.">
        <title>De Novo Assembly and Annotation of 11 Diverse Shrub Willow (Salix) Genomes Reveals Novel Gene Organization in Sex-Linked Regions.</title>
        <authorList>
            <person name="Hyden B."/>
            <person name="Feng K."/>
            <person name="Yates T.B."/>
            <person name="Jawdy S."/>
            <person name="Cereghino C."/>
            <person name="Smart L.B."/>
            <person name="Muchero W."/>
        </authorList>
    </citation>
    <scope>NUCLEOTIDE SEQUENCE [LARGE SCALE GENOMIC DNA]</scope>
    <source>
        <tissue evidence="2">Shoot tip</tissue>
    </source>
</reference>
<dbReference type="AlphaFoldDB" id="A0A9Q0SC84"/>
<comment type="caution">
    <text evidence="2">The sequence shown here is derived from an EMBL/GenBank/DDBJ whole genome shotgun (WGS) entry which is preliminary data.</text>
</comment>
<gene>
    <name evidence="2" type="ORF">OIU85_015268</name>
</gene>
<accession>A0A9Q0SC84</accession>
<organism evidence="2 3">
    <name type="scientific">Salix viminalis</name>
    <name type="common">Common osier</name>
    <name type="synonym">Basket willow</name>
    <dbReference type="NCBI Taxonomy" id="40686"/>
    <lineage>
        <taxon>Eukaryota</taxon>
        <taxon>Viridiplantae</taxon>
        <taxon>Streptophyta</taxon>
        <taxon>Embryophyta</taxon>
        <taxon>Tracheophyta</taxon>
        <taxon>Spermatophyta</taxon>
        <taxon>Magnoliopsida</taxon>
        <taxon>eudicotyledons</taxon>
        <taxon>Gunneridae</taxon>
        <taxon>Pentapetalae</taxon>
        <taxon>rosids</taxon>
        <taxon>fabids</taxon>
        <taxon>Malpighiales</taxon>
        <taxon>Salicaceae</taxon>
        <taxon>Saliceae</taxon>
        <taxon>Salix</taxon>
    </lineage>
</organism>
<feature type="region of interest" description="Disordered" evidence="1">
    <location>
        <begin position="23"/>
        <end position="58"/>
    </location>
</feature>
<evidence type="ECO:0000313" key="3">
    <source>
        <dbReference type="Proteomes" id="UP001151529"/>
    </source>
</evidence>
<name>A0A9Q0SC84_SALVM</name>
<dbReference type="Proteomes" id="UP001151529">
    <property type="component" value="Chromosome 9"/>
</dbReference>
<evidence type="ECO:0000313" key="2">
    <source>
        <dbReference type="EMBL" id="KAJ6671510.1"/>
    </source>
</evidence>